<comment type="similarity">
    <text evidence="2">Belongs to the histidine acid phosphatase family. MINPP1 subfamily.</text>
</comment>
<comment type="catalytic activity">
    <reaction evidence="11">
        <text>1D-myo-inositol 1,2,4,5,6-pentakisphosphate + H2O = 1D-myo-inositol 1,2,5,6-tetrakisphosphate + phosphate</text>
        <dbReference type="Rhea" id="RHEA:77115"/>
        <dbReference type="ChEBI" id="CHEBI:15377"/>
        <dbReference type="ChEBI" id="CHEBI:43474"/>
        <dbReference type="ChEBI" id="CHEBI:57798"/>
        <dbReference type="ChEBI" id="CHEBI:195535"/>
        <dbReference type="EC" id="3.1.3.62"/>
    </reaction>
    <physiologicalReaction direction="left-to-right" evidence="11">
        <dbReference type="Rhea" id="RHEA:77116"/>
    </physiologicalReaction>
</comment>
<keyword evidence="8" id="KW-0472">Membrane</keyword>
<keyword evidence="7" id="KW-0378">Hydrolase</keyword>
<dbReference type="PANTHER" id="PTHR20963:SF8">
    <property type="entry name" value="MULTIPLE INOSITOL POLYPHOSPHATE PHOSPHATASE 1"/>
    <property type="match status" value="1"/>
</dbReference>
<dbReference type="EMBL" id="FTOR01000007">
    <property type="protein sequence ID" value="SIT27228.1"/>
    <property type="molecule type" value="Genomic_DNA"/>
</dbReference>
<sequence>MMKRSVFLVILFLFTQQAFSQQAPYTGTKTPYPVPKTATSAAPAGYQPVWINYVGRHGARFLTKAGSDVKLLKVLSEAEQKQGLTTTGKLIKQMVQRFLTIEKNNYEFISLLGKQEQAGIGARLLQQYPTVFKGGGKGLSVEVTHKIRTRQSAEAFVSQLGGYTGNIHFEQVQDSNENVLRFYDLSPAYLKFKKSDAVSRPIDSLNKDVQTQTVALHVAKKLFTSSWLKASTDKGEAYNWNTIAEYLYDLYSVQFSIPLEMKVKGYTKDSIDFGIAFSTADLVWLEFKNSAEDFLEKGAGTDTLGIQSRVAAPLLVDFINTTNEALHAPAGTASEAILRFTHAEAISPFATLLGIPQASVPSPAIRAYNQHWQASAIIPLSANIQWILYSNGNDFLVKVLLNEKEVALPIATTQYPYYKWTDVKQYYLKKLESLHVSPGDDMHRYLLELQ</sequence>
<evidence type="ECO:0000256" key="1">
    <source>
        <dbReference type="ARBA" id="ARBA00004370"/>
    </source>
</evidence>
<evidence type="ECO:0000256" key="3">
    <source>
        <dbReference type="ARBA" id="ARBA00012976"/>
    </source>
</evidence>
<accession>A0A1N7QWI1</accession>
<dbReference type="SUPFAM" id="SSF53254">
    <property type="entry name" value="Phosphoglycerate mutase-like"/>
    <property type="match status" value="1"/>
</dbReference>
<dbReference type="InterPro" id="IPR029033">
    <property type="entry name" value="His_PPase_superfam"/>
</dbReference>
<evidence type="ECO:0000256" key="10">
    <source>
        <dbReference type="ARBA" id="ARBA00043668"/>
    </source>
</evidence>
<dbReference type="GO" id="GO:0016020">
    <property type="term" value="C:membrane"/>
    <property type="evidence" value="ECO:0007669"/>
    <property type="project" value="UniProtKB-SubCell"/>
</dbReference>
<proteinExistence type="inferred from homology"/>
<comment type="catalytic activity">
    <reaction evidence="13">
        <text>(2R)-2,3-bisphosphoglycerate + H2O = (2R)-2-phosphoglycerate + phosphate</text>
        <dbReference type="Rhea" id="RHEA:27381"/>
        <dbReference type="ChEBI" id="CHEBI:15377"/>
        <dbReference type="ChEBI" id="CHEBI:43474"/>
        <dbReference type="ChEBI" id="CHEBI:58248"/>
        <dbReference type="ChEBI" id="CHEBI:58289"/>
        <dbReference type="EC" id="3.1.3.80"/>
    </reaction>
    <physiologicalReaction direction="left-to-right" evidence="13">
        <dbReference type="Rhea" id="RHEA:27382"/>
    </physiologicalReaction>
</comment>
<dbReference type="RefSeq" id="WP_076380768.1">
    <property type="nucleotide sequence ID" value="NZ_AP017422.1"/>
</dbReference>
<dbReference type="EC" id="3.1.3.80" evidence="3"/>
<evidence type="ECO:0000256" key="14">
    <source>
        <dbReference type="SAM" id="SignalP"/>
    </source>
</evidence>
<evidence type="ECO:0000256" key="2">
    <source>
        <dbReference type="ARBA" id="ARBA00008422"/>
    </source>
</evidence>
<evidence type="ECO:0000256" key="12">
    <source>
        <dbReference type="ARBA" id="ARBA00043691"/>
    </source>
</evidence>
<keyword evidence="16" id="KW-1185">Reference proteome</keyword>
<dbReference type="STRING" id="477680.SAMN05421788_107177"/>
<comment type="catalytic activity">
    <reaction evidence="12">
        <text>1D-myo-inositol hexakisphosphate + H2O = 1D-myo-inositol 1,2,4,5,6-pentakisphosphate + phosphate</text>
        <dbReference type="Rhea" id="RHEA:16989"/>
        <dbReference type="ChEBI" id="CHEBI:15377"/>
        <dbReference type="ChEBI" id="CHEBI:43474"/>
        <dbReference type="ChEBI" id="CHEBI:57798"/>
        <dbReference type="ChEBI" id="CHEBI:58130"/>
        <dbReference type="EC" id="3.1.3.62"/>
    </reaction>
    <physiologicalReaction direction="left-to-right" evidence="12">
        <dbReference type="Rhea" id="RHEA:16990"/>
    </physiologicalReaction>
</comment>
<feature type="chain" id="PRO_5012862647" description="Multiple inositol polyphosphate phosphatase 1" evidence="14">
    <location>
        <begin position="21"/>
        <end position="450"/>
    </location>
</feature>
<evidence type="ECO:0000313" key="16">
    <source>
        <dbReference type="Proteomes" id="UP000186917"/>
    </source>
</evidence>
<dbReference type="OrthoDB" id="9770871at2"/>
<name>A0A1N7QWI1_9BACT</name>
<dbReference type="GO" id="GO:0034417">
    <property type="term" value="F:bisphosphoglycerate 3-phosphatase activity"/>
    <property type="evidence" value="ECO:0007669"/>
    <property type="project" value="UniProtKB-EC"/>
</dbReference>
<protein>
    <recommendedName>
        <fullName evidence="5">Multiple inositol polyphosphate phosphatase 1</fullName>
        <ecNumber evidence="4">3.1.3.62</ecNumber>
        <ecNumber evidence="3">3.1.3.80</ecNumber>
    </recommendedName>
    <alternativeName>
        <fullName evidence="9">2,3-bisphosphoglycerate 3-phosphatase</fullName>
    </alternativeName>
</protein>
<reference evidence="16" key="1">
    <citation type="submission" date="2017-01" db="EMBL/GenBank/DDBJ databases">
        <authorList>
            <person name="Varghese N."/>
            <person name="Submissions S."/>
        </authorList>
    </citation>
    <scope>NUCLEOTIDE SEQUENCE [LARGE SCALE GENOMIC DNA]</scope>
    <source>
        <strain evidence="16">DSM 21054</strain>
    </source>
</reference>
<dbReference type="PANTHER" id="PTHR20963">
    <property type="entry name" value="MULTIPLE INOSITOL POLYPHOSPHATE PHOSPHATASE-RELATED"/>
    <property type="match status" value="1"/>
</dbReference>
<dbReference type="Gene3D" id="3.40.50.1240">
    <property type="entry name" value="Phosphoglycerate mutase-like"/>
    <property type="match status" value="1"/>
</dbReference>
<dbReference type="EC" id="3.1.3.62" evidence="4"/>
<dbReference type="Proteomes" id="UP000186917">
    <property type="component" value="Unassembled WGS sequence"/>
</dbReference>
<dbReference type="Pfam" id="PF00328">
    <property type="entry name" value="His_Phos_2"/>
    <property type="match status" value="1"/>
</dbReference>
<evidence type="ECO:0000256" key="9">
    <source>
        <dbReference type="ARBA" id="ARBA00031642"/>
    </source>
</evidence>
<evidence type="ECO:0000256" key="7">
    <source>
        <dbReference type="ARBA" id="ARBA00022801"/>
    </source>
</evidence>
<evidence type="ECO:0000256" key="8">
    <source>
        <dbReference type="ARBA" id="ARBA00023136"/>
    </source>
</evidence>
<dbReference type="InterPro" id="IPR000560">
    <property type="entry name" value="His_Pase_clade-2"/>
</dbReference>
<comment type="catalytic activity">
    <reaction evidence="10">
        <text>1D-myo-inositol 1,2,5,6-tetrakisphosphate + H2O = 1D-myo-inositol 1,2,6-trisphosphate + phosphate</text>
        <dbReference type="Rhea" id="RHEA:77119"/>
        <dbReference type="ChEBI" id="CHEBI:15377"/>
        <dbReference type="ChEBI" id="CHEBI:43474"/>
        <dbReference type="ChEBI" id="CHEBI:195535"/>
        <dbReference type="ChEBI" id="CHEBI:195537"/>
        <dbReference type="EC" id="3.1.3.62"/>
    </reaction>
    <physiologicalReaction direction="left-to-right" evidence="10">
        <dbReference type="Rhea" id="RHEA:77120"/>
    </physiologicalReaction>
</comment>
<dbReference type="AlphaFoldDB" id="A0A1N7QWI1"/>
<organism evidence="15 16">
    <name type="scientific">Filimonas lacunae</name>
    <dbReference type="NCBI Taxonomy" id="477680"/>
    <lineage>
        <taxon>Bacteria</taxon>
        <taxon>Pseudomonadati</taxon>
        <taxon>Bacteroidota</taxon>
        <taxon>Chitinophagia</taxon>
        <taxon>Chitinophagales</taxon>
        <taxon>Chitinophagaceae</taxon>
        <taxon>Filimonas</taxon>
    </lineage>
</organism>
<gene>
    <name evidence="15" type="ORF">SAMN05421788_107177</name>
</gene>
<evidence type="ECO:0000256" key="11">
    <source>
        <dbReference type="ARBA" id="ARBA00043671"/>
    </source>
</evidence>
<evidence type="ECO:0000256" key="13">
    <source>
        <dbReference type="ARBA" id="ARBA00043832"/>
    </source>
</evidence>
<evidence type="ECO:0000256" key="5">
    <source>
        <dbReference type="ARBA" id="ARBA00018097"/>
    </source>
</evidence>
<feature type="signal peptide" evidence="14">
    <location>
        <begin position="1"/>
        <end position="20"/>
    </location>
</feature>
<keyword evidence="6 14" id="KW-0732">Signal</keyword>
<evidence type="ECO:0000256" key="4">
    <source>
        <dbReference type="ARBA" id="ARBA00013040"/>
    </source>
</evidence>
<evidence type="ECO:0000313" key="15">
    <source>
        <dbReference type="EMBL" id="SIT27228.1"/>
    </source>
</evidence>
<comment type="subcellular location">
    <subcellularLocation>
        <location evidence="1">Membrane</location>
    </subcellularLocation>
</comment>
<evidence type="ECO:0000256" key="6">
    <source>
        <dbReference type="ARBA" id="ARBA00022729"/>
    </source>
</evidence>